<evidence type="ECO:0000313" key="1">
    <source>
        <dbReference type="EMBL" id="OCT97189.1"/>
    </source>
</evidence>
<reference evidence="2" key="1">
    <citation type="journal article" date="2016" name="Nature">
        <title>Genome evolution in the allotetraploid frog Xenopus laevis.</title>
        <authorList>
            <person name="Session A.M."/>
            <person name="Uno Y."/>
            <person name="Kwon T."/>
            <person name="Chapman J.A."/>
            <person name="Toyoda A."/>
            <person name="Takahashi S."/>
            <person name="Fukui A."/>
            <person name="Hikosaka A."/>
            <person name="Suzuki A."/>
            <person name="Kondo M."/>
            <person name="van Heeringen S.J."/>
            <person name="Quigley I."/>
            <person name="Heinz S."/>
            <person name="Ogino H."/>
            <person name="Ochi H."/>
            <person name="Hellsten U."/>
            <person name="Lyons J.B."/>
            <person name="Simakov O."/>
            <person name="Putnam N."/>
            <person name="Stites J."/>
            <person name="Kuroki Y."/>
            <person name="Tanaka T."/>
            <person name="Michiue T."/>
            <person name="Watanabe M."/>
            <person name="Bogdanovic O."/>
            <person name="Lister R."/>
            <person name="Georgiou G."/>
            <person name="Paranjpe S.S."/>
            <person name="van Kruijsbergen I."/>
            <person name="Shu S."/>
            <person name="Carlson J."/>
            <person name="Kinoshita T."/>
            <person name="Ohta Y."/>
            <person name="Mawaribuchi S."/>
            <person name="Jenkins J."/>
            <person name="Grimwood J."/>
            <person name="Schmutz J."/>
            <person name="Mitros T."/>
            <person name="Mozaffari S.V."/>
            <person name="Suzuki Y."/>
            <person name="Haramoto Y."/>
            <person name="Yamamoto T.S."/>
            <person name="Takagi C."/>
            <person name="Heald R."/>
            <person name="Miller K."/>
            <person name="Haudenschild C."/>
            <person name="Kitzman J."/>
            <person name="Nakayama T."/>
            <person name="Izutsu Y."/>
            <person name="Robert J."/>
            <person name="Fortriede J."/>
            <person name="Burns K."/>
            <person name="Lotay V."/>
            <person name="Karimi K."/>
            <person name="Yasuoka Y."/>
            <person name="Dichmann D.S."/>
            <person name="Flajnik M.F."/>
            <person name="Houston D.W."/>
            <person name="Shendure J."/>
            <person name="DuPasquier L."/>
            <person name="Vize P.D."/>
            <person name="Zorn A.M."/>
            <person name="Ito M."/>
            <person name="Marcotte E.M."/>
            <person name="Wallingford J.B."/>
            <person name="Ito Y."/>
            <person name="Asashima M."/>
            <person name="Ueno N."/>
            <person name="Matsuda Y."/>
            <person name="Veenstra G.J."/>
            <person name="Fujiyama A."/>
            <person name="Harland R.M."/>
            <person name="Taira M."/>
            <person name="Rokhsar D.S."/>
        </authorList>
    </citation>
    <scope>NUCLEOTIDE SEQUENCE [LARGE SCALE GENOMIC DNA]</scope>
    <source>
        <strain evidence="2">J</strain>
    </source>
</reference>
<dbReference type="Proteomes" id="UP000694892">
    <property type="component" value="Chromosome 1S"/>
</dbReference>
<accession>A0A974I0J2</accession>
<dbReference type="AlphaFoldDB" id="A0A974I0J2"/>
<dbReference type="EMBL" id="CM004467">
    <property type="protein sequence ID" value="OCT97189.1"/>
    <property type="molecule type" value="Genomic_DNA"/>
</dbReference>
<feature type="non-terminal residue" evidence="1">
    <location>
        <position position="1"/>
    </location>
</feature>
<evidence type="ECO:0000313" key="2">
    <source>
        <dbReference type="Proteomes" id="UP000694892"/>
    </source>
</evidence>
<proteinExistence type="predicted"/>
<sequence>KTVQKLKDRFLKHKSVNKIGKDTTPLVSHCKEYYHNISSLRLMGIDQITSSRGGIDKNTLLLRREAEWIFCLDTVTPMGLNDVLNLSCFLQTRQLRNNGPCSVYGYV</sequence>
<protein>
    <submittedName>
        <fullName evidence="1">Uncharacterized protein</fullName>
    </submittedName>
</protein>
<gene>
    <name evidence="1" type="ORF">XELAEV_18009417mg</name>
</gene>
<organism evidence="1 2">
    <name type="scientific">Xenopus laevis</name>
    <name type="common">African clawed frog</name>
    <dbReference type="NCBI Taxonomy" id="8355"/>
    <lineage>
        <taxon>Eukaryota</taxon>
        <taxon>Metazoa</taxon>
        <taxon>Chordata</taxon>
        <taxon>Craniata</taxon>
        <taxon>Vertebrata</taxon>
        <taxon>Euteleostomi</taxon>
        <taxon>Amphibia</taxon>
        <taxon>Batrachia</taxon>
        <taxon>Anura</taxon>
        <taxon>Pipoidea</taxon>
        <taxon>Pipidae</taxon>
        <taxon>Xenopodinae</taxon>
        <taxon>Xenopus</taxon>
        <taxon>Xenopus</taxon>
    </lineage>
</organism>
<name>A0A974I0J2_XENLA</name>